<dbReference type="EMBL" id="OV696687">
    <property type="protein sequence ID" value="CAH1254843.1"/>
    <property type="molecule type" value="Genomic_DNA"/>
</dbReference>
<reference evidence="1" key="1">
    <citation type="submission" date="2022-01" db="EMBL/GenBank/DDBJ databases">
        <authorList>
            <person name="Braso-Vives M."/>
        </authorList>
    </citation>
    <scope>NUCLEOTIDE SEQUENCE</scope>
</reference>
<name>A0A8K0EKN3_BRALA</name>
<dbReference type="AlphaFoldDB" id="A0A8K0EKN3"/>
<organism evidence="1 2">
    <name type="scientific">Branchiostoma lanceolatum</name>
    <name type="common">Common lancelet</name>
    <name type="synonym">Amphioxus lanceolatum</name>
    <dbReference type="NCBI Taxonomy" id="7740"/>
    <lineage>
        <taxon>Eukaryota</taxon>
        <taxon>Metazoa</taxon>
        <taxon>Chordata</taxon>
        <taxon>Cephalochordata</taxon>
        <taxon>Leptocardii</taxon>
        <taxon>Amphioxiformes</taxon>
        <taxon>Branchiostomatidae</taxon>
        <taxon>Branchiostoma</taxon>
    </lineage>
</organism>
<evidence type="ECO:0000313" key="1">
    <source>
        <dbReference type="EMBL" id="CAH1254843.1"/>
    </source>
</evidence>
<gene>
    <name evidence="1" type="primary">SCN8A</name>
    <name evidence="1" type="ORF">BLAG_LOCUS14095</name>
</gene>
<keyword evidence="2" id="KW-1185">Reference proteome</keyword>
<sequence>MEPSSHNPNFKPLSPESLTCIEQRRVEKEQQGKCSKTALNAMVVATTSTTANEAVQEEELLAVKDPDLQDGRVLPPSLGPFPEKLTGQPLEDFDPYYQREMTFCVVSKHFSGRRHIHRMSASRSLYIFSPFNKLRRIAIHIAVHRYPLPKLHCPYKAHPTSLEMYGPLLV</sequence>
<evidence type="ECO:0000313" key="2">
    <source>
        <dbReference type="Proteomes" id="UP000838412"/>
    </source>
</evidence>
<dbReference type="Proteomes" id="UP000838412">
    <property type="component" value="Chromosome 2"/>
</dbReference>
<protein>
    <submittedName>
        <fullName evidence="1">SCN8A protein</fullName>
    </submittedName>
</protein>
<dbReference type="OrthoDB" id="2984333at2759"/>
<proteinExistence type="predicted"/>
<accession>A0A8K0EKN3</accession>